<evidence type="ECO:0000313" key="11">
    <source>
        <dbReference type="Proteomes" id="UP000502611"/>
    </source>
</evidence>
<dbReference type="Proteomes" id="UP000515377">
    <property type="component" value="Chromosome"/>
</dbReference>
<dbReference type="eggNOG" id="COG0589">
    <property type="taxonomic scope" value="Bacteria"/>
</dbReference>
<proteinExistence type="inferred from homology"/>
<protein>
    <submittedName>
        <fullName evidence="4 5">Universal stress protein</fullName>
    </submittedName>
    <submittedName>
        <fullName evidence="3">UspA</fullName>
    </submittedName>
</protein>
<dbReference type="PANTHER" id="PTHR46268">
    <property type="entry name" value="STRESS RESPONSE PROTEIN NHAX"/>
    <property type="match status" value="1"/>
</dbReference>
<sequence length="271" mass="29988">MKTILLHIRADNGMESRLQAAFDLSRATGAHISCLQIAPLPELVAADLYGSGYLVPEAIDAVRRQDEEMRRALEERLRREGMAWDWHYRSGDLVQGLLETGRLADAMLVSLPPPGRRQADDPAPIVADLAVNSRAPVLAIPSMAKGFRCTGRAMVAWDGSHEAASALTASRTLLRVASEVHVVTVDERSKRDFPPTDAAEYLSRHGIAVEIHEWPRKDRSVEEALSHACQELSIDWMVMGAFGHSRLRETIFGGVTRYILAETRVPLLLAH</sequence>
<reference evidence="7 12" key="5">
    <citation type="submission" date="2020-07" db="EMBL/GenBank/DDBJ databases">
        <title>Whole genome sequence of Sphingobium yanoikuyae A3.</title>
        <authorList>
            <person name="Han S.-S."/>
        </authorList>
    </citation>
    <scope>NUCLEOTIDE SEQUENCE [LARGE SCALE GENOMIC DNA]</scope>
    <source>
        <strain evidence="7 12">A3</strain>
    </source>
</reference>
<reference evidence="4 9" key="2">
    <citation type="submission" date="2016-02" db="EMBL/GenBank/DDBJ databases">
        <authorList>
            <person name="Wen L."/>
            <person name="He K."/>
            <person name="Yang H."/>
        </authorList>
    </citation>
    <scope>NUCLEOTIDE SEQUENCE [LARGE SCALE GENOMIC DNA]</scope>
    <source>
        <strain evidence="4 9">CD09_2</strain>
    </source>
</reference>
<evidence type="ECO:0000313" key="12">
    <source>
        <dbReference type="Proteomes" id="UP000515377"/>
    </source>
</evidence>
<dbReference type="PANTHER" id="PTHR46268:SF15">
    <property type="entry name" value="UNIVERSAL STRESS PROTEIN HP_0031"/>
    <property type="match status" value="1"/>
</dbReference>
<feature type="domain" description="UspA" evidence="2">
    <location>
        <begin position="154"/>
        <end position="270"/>
    </location>
</feature>
<dbReference type="OrthoDB" id="9804721at2"/>
<evidence type="ECO:0000313" key="10">
    <source>
        <dbReference type="Proteomes" id="UP000464086"/>
    </source>
</evidence>
<accession>A0A084EHK0</accession>
<dbReference type="PATRIC" id="fig|13690.10.peg.3527"/>
<evidence type="ECO:0000313" key="9">
    <source>
        <dbReference type="Proteomes" id="UP000077262"/>
    </source>
</evidence>
<dbReference type="RefSeq" id="WP_010339655.1">
    <property type="nucleotide sequence ID" value="NZ_CAUUIR010000032.1"/>
</dbReference>
<dbReference type="EMBL" id="LSTR01000065">
    <property type="protein sequence ID" value="OAH40848.1"/>
    <property type="molecule type" value="Genomic_DNA"/>
</dbReference>
<reference evidence="3 8" key="1">
    <citation type="submission" date="2014-03" db="EMBL/GenBank/DDBJ databases">
        <title>Genome sequence of Sphingobium yanoikuyae B1.</title>
        <authorList>
            <person name="Gan H.M."/>
            <person name="Gan H.Y."/>
            <person name="Savka M.A."/>
        </authorList>
    </citation>
    <scope>NUCLEOTIDE SEQUENCE [LARGE SCALE GENOMIC DNA]</scope>
    <source>
        <strain evidence="3 8">B1</strain>
    </source>
</reference>
<dbReference type="EMBL" id="CP053021">
    <property type="protein sequence ID" value="QJR03904.1"/>
    <property type="molecule type" value="Genomic_DNA"/>
</dbReference>
<evidence type="ECO:0000256" key="1">
    <source>
        <dbReference type="ARBA" id="ARBA00008791"/>
    </source>
</evidence>
<evidence type="ECO:0000313" key="8">
    <source>
        <dbReference type="Proteomes" id="UP000028534"/>
    </source>
</evidence>
<name>A0A084EHK0_SPHYA</name>
<dbReference type="SUPFAM" id="SSF52402">
    <property type="entry name" value="Adenine nucleotide alpha hydrolases-like"/>
    <property type="match status" value="2"/>
</dbReference>
<gene>
    <name evidence="4" type="ORF">AX777_19240</name>
    <name evidence="3" type="ORF">CP98_03444</name>
    <name evidence="5" type="ORF">GS397_17030</name>
    <name evidence="7" type="ORF">H3V42_25195</name>
    <name evidence="6" type="ORF">HH800_17915</name>
</gene>
<dbReference type="CDD" id="cd00293">
    <property type="entry name" value="USP-like"/>
    <property type="match status" value="1"/>
</dbReference>
<dbReference type="EMBL" id="JGVR01000022">
    <property type="protein sequence ID" value="KEZ17442.1"/>
    <property type="molecule type" value="Genomic_DNA"/>
</dbReference>
<dbReference type="EMBL" id="CP047218">
    <property type="protein sequence ID" value="QHD68586.1"/>
    <property type="molecule type" value="Genomic_DNA"/>
</dbReference>
<evidence type="ECO:0000313" key="5">
    <source>
        <dbReference type="EMBL" id="QHD68586.1"/>
    </source>
</evidence>
<dbReference type="AlphaFoldDB" id="A0A084EHK0"/>
<evidence type="ECO:0000313" key="4">
    <source>
        <dbReference type="EMBL" id="OAH40848.1"/>
    </source>
</evidence>
<comment type="similarity">
    <text evidence="1">Belongs to the universal stress protein A family.</text>
</comment>
<dbReference type="Pfam" id="PF00582">
    <property type="entry name" value="Usp"/>
    <property type="match status" value="1"/>
</dbReference>
<dbReference type="PRINTS" id="PR01438">
    <property type="entry name" value="UNVRSLSTRESS"/>
</dbReference>
<reference evidence="5 10" key="3">
    <citation type="submission" date="2019-12" db="EMBL/GenBank/DDBJ databases">
        <title>Functional and genomic insights into the Sphingobium yanoikuyae YC-JY1, a bacterium efficiently degrading bisphenol A.</title>
        <authorList>
            <person name="Jia Y."/>
            <person name="Li X."/>
            <person name="Wang J."/>
            <person name="Eltoukhy A."/>
            <person name="Lamraoui I."/>
            <person name="Yan Y."/>
        </authorList>
    </citation>
    <scope>NUCLEOTIDE SEQUENCE [LARGE SCALE GENOMIC DNA]</scope>
    <source>
        <strain evidence="5 10">YC-JY1</strain>
    </source>
</reference>
<evidence type="ECO:0000313" key="7">
    <source>
        <dbReference type="EMBL" id="QNG45083.1"/>
    </source>
</evidence>
<dbReference type="EMBL" id="CP060122">
    <property type="protein sequence ID" value="QNG45083.1"/>
    <property type="molecule type" value="Genomic_DNA"/>
</dbReference>
<reference evidence="6 11" key="4">
    <citation type="submission" date="2020-04" db="EMBL/GenBank/DDBJ databases">
        <title>The Whole Genome Analysis of High salt-tolerant Sphingobium yanoikuyae YC-XJ2 with Aryl organophosphorus flame retardants (aryl-OPFRs)-degrading capacity and characteristics of Related phosphotriesterase.</title>
        <authorList>
            <person name="Li X."/>
        </authorList>
    </citation>
    <scope>NUCLEOTIDE SEQUENCE [LARGE SCALE GENOMIC DNA]</scope>
    <source>
        <strain evidence="6 11">YC-XJ2</strain>
    </source>
</reference>
<dbReference type="Gene3D" id="3.40.50.12370">
    <property type="match status" value="1"/>
</dbReference>
<dbReference type="InterPro" id="IPR006016">
    <property type="entry name" value="UspA"/>
</dbReference>
<evidence type="ECO:0000313" key="6">
    <source>
        <dbReference type="EMBL" id="QJR03904.1"/>
    </source>
</evidence>
<dbReference type="Proteomes" id="UP000502611">
    <property type="component" value="Chromosome"/>
</dbReference>
<dbReference type="STRING" id="13690.AX777_19240"/>
<evidence type="ECO:0000259" key="2">
    <source>
        <dbReference type="Pfam" id="PF00582"/>
    </source>
</evidence>
<dbReference type="Proteomes" id="UP000028534">
    <property type="component" value="Unassembled WGS sequence"/>
</dbReference>
<dbReference type="Proteomes" id="UP000077262">
    <property type="component" value="Unassembled WGS sequence"/>
</dbReference>
<dbReference type="Proteomes" id="UP000464086">
    <property type="component" value="Chromosome"/>
</dbReference>
<organism evidence="3 8">
    <name type="scientific">Sphingobium yanoikuyae</name>
    <name type="common">Sphingomonas yanoikuyae</name>
    <dbReference type="NCBI Taxonomy" id="13690"/>
    <lineage>
        <taxon>Bacteria</taxon>
        <taxon>Pseudomonadati</taxon>
        <taxon>Pseudomonadota</taxon>
        <taxon>Alphaproteobacteria</taxon>
        <taxon>Sphingomonadales</taxon>
        <taxon>Sphingomonadaceae</taxon>
        <taxon>Sphingobium</taxon>
    </lineage>
</organism>
<evidence type="ECO:0000313" key="3">
    <source>
        <dbReference type="EMBL" id="KEZ17442.1"/>
    </source>
</evidence>
<dbReference type="InterPro" id="IPR006015">
    <property type="entry name" value="Universal_stress_UspA"/>
</dbReference>